<comment type="caution">
    <text evidence="1">The sequence shown here is derived from an EMBL/GenBank/DDBJ whole genome shotgun (WGS) entry which is preliminary data.</text>
</comment>
<accession>A0A927FI14</accession>
<protein>
    <submittedName>
        <fullName evidence="1">Uncharacterized protein</fullName>
    </submittedName>
</protein>
<proteinExistence type="predicted"/>
<keyword evidence="2" id="KW-1185">Reference proteome</keyword>
<evidence type="ECO:0000313" key="1">
    <source>
        <dbReference type="EMBL" id="MBD8051086.1"/>
    </source>
</evidence>
<sequence>MNRMPFLLSSRYPASPSQATAWGLGHRARVLLACITMAMAVLTLILSPRTAQAQQDTTGLGLRLNQSITSVTDLSAITSAQLVNMDYGSATSSLQMDTVTSAVNKTSDPRITAQTQSYGDGIYTIAQIEAAAKAALLPQQTTLISRIRTAAAAARVAGAVWVFNQTVRPLGSGSGASRPMKVTWYIILSPSGRVLTADPEVVEEDPTLVYLVYYSKAVGRSIPASYAWADAGMLKWQLRRYDGSPVTGWTTVYTSGAYDSPEGDSEAGPRCVATAPTVSGCAAGQPSARSLMDQTASRKAIIDYVRAVEVAFSETSAGLTPNIQIAFDVRLYTRISCTSGSYRCAGSIGYTVVETIDRYTMTDTQALPTKLNSTRGLNSSRPAASFDVSLGVSEKPSAVEPFVVSPFDTPLELVAKTDMPGVVRMATMQVQTPPTAGEYTCLNGGQVVGDRCVTTTSTAANVTYTCANSSPPNGSSCSSTTTTAATPTTTYACLNGGTRNGTTCTIASTSYPATPTTTYSCLNGGLLSGSTCTQPGSSYAATPTTTYSCLNGGTRSGSTCTVTTTYAPSTGNPSASASTGDTVVGSGTPGLITFGSIGDNYWGAGQYDRTMTVHIPNPASVSEFRLIRAQFDDWVSLRVNGTWIGTAPYPGDRLELVDQEVETCGETCFTYIVNKVRYGANEYGWPELGRSWDMAFDIDLRPYLVAGNNAIQVRTIVGGRGEMWLQFRASINTCQSGGSLVGGLCVSSTSYPATPTTTYSCLNGGLLSGSTCTQPGSSYAATPTTTYTCLNGGTRSGSTCAVAASTYSATPTTTYTCLNGGTLSGSSCVSTLTTAATPNYSCSAGILSGSSCIAQSTSAATWAPLICPD</sequence>
<reference evidence="1" key="1">
    <citation type="submission" date="2020-09" db="EMBL/GenBank/DDBJ databases">
        <title>Genome seq and assembly of Limnohabitants sp.</title>
        <authorList>
            <person name="Chhetri G."/>
        </authorList>
    </citation>
    <scope>NUCLEOTIDE SEQUENCE</scope>
    <source>
        <strain evidence="1">JUR4</strain>
    </source>
</reference>
<dbReference type="EMBL" id="JACYFT010000002">
    <property type="protein sequence ID" value="MBD8051086.1"/>
    <property type="molecule type" value="Genomic_DNA"/>
</dbReference>
<evidence type="ECO:0000313" key="2">
    <source>
        <dbReference type="Proteomes" id="UP000647424"/>
    </source>
</evidence>
<dbReference type="RefSeq" id="WP_225224125.1">
    <property type="nucleotide sequence ID" value="NZ_JACYFT010000002.1"/>
</dbReference>
<dbReference type="Proteomes" id="UP000647424">
    <property type="component" value="Unassembled WGS sequence"/>
</dbReference>
<gene>
    <name evidence="1" type="ORF">IC609_11050</name>
</gene>
<name>A0A927FI14_9BURK</name>
<organism evidence="1 2">
    <name type="scientific">Limnohabitans radicicola</name>
    <dbReference type="NCBI Taxonomy" id="2771427"/>
    <lineage>
        <taxon>Bacteria</taxon>
        <taxon>Pseudomonadati</taxon>
        <taxon>Pseudomonadota</taxon>
        <taxon>Betaproteobacteria</taxon>
        <taxon>Burkholderiales</taxon>
        <taxon>Comamonadaceae</taxon>
        <taxon>Limnohabitans</taxon>
    </lineage>
</organism>
<dbReference type="AlphaFoldDB" id="A0A927FI14"/>